<dbReference type="AlphaFoldDB" id="A0A7J8LEV6"/>
<gene>
    <name evidence="1" type="ORF">Golob_021874</name>
</gene>
<sequence>MREFLCLIWDLLPAYTIGRVNCSII</sequence>
<dbReference type="EMBL" id="JABEZX010000002">
    <property type="protein sequence ID" value="MBA0550967.1"/>
    <property type="molecule type" value="Genomic_DNA"/>
</dbReference>
<reference evidence="1 2" key="1">
    <citation type="journal article" date="2019" name="Genome Biol. Evol.">
        <title>Insights into the evolution of the New World diploid cottons (Gossypium, subgenus Houzingenia) based on genome sequencing.</title>
        <authorList>
            <person name="Grover C.E."/>
            <person name="Arick M.A. 2nd"/>
            <person name="Thrash A."/>
            <person name="Conover J.L."/>
            <person name="Sanders W.S."/>
            <person name="Peterson D.G."/>
            <person name="Frelichowski J.E."/>
            <person name="Scheffler J.A."/>
            <person name="Scheffler B.E."/>
            <person name="Wendel J.F."/>
        </authorList>
    </citation>
    <scope>NUCLEOTIDE SEQUENCE [LARGE SCALE GENOMIC DNA]</scope>
    <source>
        <strain evidence="1">157</strain>
        <tissue evidence="1">Leaf</tissue>
    </source>
</reference>
<protein>
    <submittedName>
        <fullName evidence="1">Uncharacterized protein</fullName>
    </submittedName>
</protein>
<keyword evidence="2" id="KW-1185">Reference proteome</keyword>
<evidence type="ECO:0000313" key="1">
    <source>
        <dbReference type="EMBL" id="MBA0550967.1"/>
    </source>
</evidence>
<proteinExistence type="predicted"/>
<comment type="caution">
    <text evidence="1">The sequence shown here is derived from an EMBL/GenBank/DDBJ whole genome shotgun (WGS) entry which is preliminary data.</text>
</comment>
<evidence type="ECO:0000313" key="2">
    <source>
        <dbReference type="Proteomes" id="UP000593572"/>
    </source>
</evidence>
<organism evidence="1 2">
    <name type="scientific">Gossypium lobatum</name>
    <dbReference type="NCBI Taxonomy" id="34289"/>
    <lineage>
        <taxon>Eukaryota</taxon>
        <taxon>Viridiplantae</taxon>
        <taxon>Streptophyta</taxon>
        <taxon>Embryophyta</taxon>
        <taxon>Tracheophyta</taxon>
        <taxon>Spermatophyta</taxon>
        <taxon>Magnoliopsida</taxon>
        <taxon>eudicotyledons</taxon>
        <taxon>Gunneridae</taxon>
        <taxon>Pentapetalae</taxon>
        <taxon>rosids</taxon>
        <taxon>malvids</taxon>
        <taxon>Malvales</taxon>
        <taxon>Malvaceae</taxon>
        <taxon>Malvoideae</taxon>
        <taxon>Gossypium</taxon>
    </lineage>
</organism>
<dbReference type="Proteomes" id="UP000593572">
    <property type="component" value="Unassembled WGS sequence"/>
</dbReference>
<accession>A0A7J8LEV6</accession>
<name>A0A7J8LEV6_9ROSI</name>